<proteinExistence type="predicted"/>
<feature type="compositionally biased region" description="Basic and acidic residues" evidence="1">
    <location>
        <begin position="91"/>
        <end position="106"/>
    </location>
</feature>
<gene>
    <name evidence="2" type="ORF">D7V88_33670</name>
</gene>
<dbReference type="RefSeq" id="WP_120544714.1">
    <property type="nucleotide sequence ID" value="NZ_RAVZ01000336.1"/>
</dbReference>
<feature type="region of interest" description="Disordered" evidence="1">
    <location>
        <begin position="91"/>
        <end position="117"/>
    </location>
</feature>
<evidence type="ECO:0000256" key="1">
    <source>
        <dbReference type="SAM" id="MobiDB-lite"/>
    </source>
</evidence>
<dbReference type="OrthoDB" id="5516410at2"/>
<evidence type="ECO:0000313" key="2">
    <source>
        <dbReference type="EMBL" id="RKG75346.1"/>
    </source>
</evidence>
<dbReference type="EMBL" id="RAVZ01000336">
    <property type="protein sequence ID" value="RKG75346.1"/>
    <property type="molecule type" value="Genomic_DNA"/>
</dbReference>
<evidence type="ECO:0000313" key="3">
    <source>
        <dbReference type="Proteomes" id="UP000268094"/>
    </source>
</evidence>
<keyword evidence="3" id="KW-1185">Reference proteome</keyword>
<protein>
    <submittedName>
        <fullName evidence="2">Uncharacterized protein</fullName>
    </submittedName>
</protein>
<sequence length="117" mass="12126">MANTIYIDISTTPVTYTPGPEVKHGDHVIFTLGAASATIASATVAFSPVNPLTTSGPYTLGGPTMATAPLTVSATAPKGIYPFEVNIPDEAKDRKLGPLEDDRKNGGIDVTSDPPEL</sequence>
<comment type="caution">
    <text evidence="2">The sequence shown here is derived from an EMBL/GenBank/DDBJ whole genome shotgun (WGS) entry which is preliminary data.</text>
</comment>
<accession>A0A3A8HY87</accession>
<name>A0A3A8HY87_9BACT</name>
<dbReference type="Proteomes" id="UP000268094">
    <property type="component" value="Unassembled WGS sequence"/>
</dbReference>
<reference evidence="3" key="1">
    <citation type="submission" date="2018-09" db="EMBL/GenBank/DDBJ databases">
        <authorList>
            <person name="Livingstone P.G."/>
            <person name="Whitworth D.E."/>
        </authorList>
    </citation>
    <scope>NUCLEOTIDE SEQUENCE [LARGE SCALE GENOMIC DNA]</scope>
    <source>
        <strain evidence="3">CA054A</strain>
    </source>
</reference>
<dbReference type="AlphaFoldDB" id="A0A3A8HY87"/>
<organism evidence="2 3">
    <name type="scientific">Corallococcus terminator</name>
    <dbReference type="NCBI Taxonomy" id="2316733"/>
    <lineage>
        <taxon>Bacteria</taxon>
        <taxon>Pseudomonadati</taxon>
        <taxon>Myxococcota</taxon>
        <taxon>Myxococcia</taxon>
        <taxon>Myxococcales</taxon>
        <taxon>Cystobacterineae</taxon>
        <taxon>Myxococcaceae</taxon>
        <taxon>Corallococcus</taxon>
    </lineage>
</organism>